<sequence>MEPSDFEPGSSQVSPDRSLFEHDAEEGQTAPSHLGRSSRSTRSGRSSASTASTLAAKARADAAAACTRAAFVKKEAVVKLEKAKLDAELEVLRLEGEAAAAEAQADVLEAVAQEREEHYICRAASQGIHLGVQLHNSLESPVAGFQLRRYLQLAGQVTDVLWVPQLRYLRERVTRVSRKAKGKVHVPEGLQLPDDVIQVLELGPKFGVQSQRTNPELLTVVRQVSRNATEGRRARDELVVWAIEARVRAGVDDELVQRVASMMDNDAAPRKDPVRLGPVLEESVACCSSTSVALAPPCDTESGHLTWRERWVPFFRGLGLESVLFLYTITFAMRFVVTQQLFIAKACLSAYPDDVCATLSQQNASVRDAVTRNANVHNLLLVLAEFVPAAVMSVFLSSWCDKHGNRIPLLLNLSGAFVLDAGTIVTVLVFSAPMYVNVILGLVCGMTGGLVCMTAIVESNASRSSREDMRAVKFLVVMSALLVGVQLGQLISGELFSAGGYLPVYCVSVGIVVCSVLVVLVFNAGTSSSTSRLSDMLKDLRMHNFKEGFDAAFGWRPHGLRHRLVLLALSLGVILFNAESQYAHPFLSPNTNTGT</sequence>
<evidence type="ECO:0000313" key="1">
    <source>
        <dbReference type="EMBL" id="KAH6940794.1"/>
    </source>
</evidence>
<comment type="caution">
    <text evidence="1">The sequence shown here is derived from an EMBL/GenBank/DDBJ whole genome shotgun (WGS) entry which is preliminary data.</text>
</comment>
<protein>
    <submittedName>
        <fullName evidence="1">Uncharacterized protein</fullName>
    </submittedName>
</protein>
<name>A0ACB7T7E1_HYAAI</name>
<dbReference type="Proteomes" id="UP000821845">
    <property type="component" value="Chromosome 11"/>
</dbReference>
<dbReference type="EMBL" id="CM023491">
    <property type="protein sequence ID" value="KAH6940794.1"/>
    <property type="molecule type" value="Genomic_DNA"/>
</dbReference>
<organism evidence="1 2">
    <name type="scientific">Hyalomma asiaticum</name>
    <name type="common">Tick</name>
    <dbReference type="NCBI Taxonomy" id="266040"/>
    <lineage>
        <taxon>Eukaryota</taxon>
        <taxon>Metazoa</taxon>
        <taxon>Ecdysozoa</taxon>
        <taxon>Arthropoda</taxon>
        <taxon>Chelicerata</taxon>
        <taxon>Arachnida</taxon>
        <taxon>Acari</taxon>
        <taxon>Parasitiformes</taxon>
        <taxon>Ixodida</taxon>
        <taxon>Ixodoidea</taxon>
        <taxon>Ixodidae</taxon>
        <taxon>Hyalomminae</taxon>
        <taxon>Hyalomma</taxon>
    </lineage>
</organism>
<proteinExistence type="predicted"/>
<accession>A0ACB7T7E1</accession>
<evidence type="ECO:0000313" key="2">
    <source>
        <dbReference type="Proteomes" id="UP000821845"/>
    </source>
</evidence>
<gene>
    <name evidence="1" type="ORF">HPB50_006834</name>
</gene>
<keyword evidence="2" id="KW-1185">Reference proteome</keyword>
<reference evidence="1" key="1">
    <citation type="submission" date="2020-05" db="EMBL/GenBank/DDBJ databases">
        <title>Large-scale comparative analyses of tick genomes elucidate their genetic diversity and vector capacities.</title>
        <authorList>
            <person name="Jia N."/>
            <person name="Wang J."/>
            <person name="Shi W."/>
            <person name="Du L."/>
            <person name="Sun Y."/>
            <person name="Zhan W."/>
            <person name="Jiang J."/>
            <person name="Wang Q."/>
            <person name="Zhang B."/>
            <person name="Ji P."/>
            <person name="Sakyi L.B."/>
            <person name="Cui X."/>
            <person name="Yuan T."/>
            <person name="Jiang B."/>
            <person name="Yang W."/>
            <person name="Lam T.T.-Y."/>
            <person name="Chang Q."/>
            <person name="Ding S."/>
            <person name="Wang X."/>
            <person name="Zhu J."/>
            <person name="Ruan X."/>
            <person name="Zhao L."/>
            <person name="Wei J."/>
            <person name="Que T."/>
            <person name="Du C."/>
            <person name="Cheng J."/>
            <person name="Dai P."/>
            <person name="Han X."/>
            <person name="Huang E."/>
            <person name="Gao Y."/>
            <person name="Liu J."/>
            <person name="Shao H."/>
            <person name="Ye R."/>
            <person name="Li L."/>
            <person name="Wei W."/>
            <person name="Wang X."/>
            <person name="Wang C."/>
            <person name="Yang T."/>
            <person name="Huo Q."/>
            <person name="Li W."/>
            <person name="Guo W."/>
            <person name="Chen H."/>
            <person name="Zhou L."/>
            <person name="Ni X."/>
            <person name="Tian J."/>
            <person name="Zhou Y."/>
            <person name="Sheng Y."/>
            <person name="Liu T."/>
            <person name="Pan Y."/>
            <person name="Xia L."/>
            <person name="Li J."/>
            <person name="Zhao F."/>
            <person name="Cao W."/>
        </authorList>
    </citation>
    <scope>NUCLEOTIDE SEQUENCE</scope>
    <source>
        <strain evidence="1">Hyas-2018</strain>
    </source>
</reference>